<protein>
    <submittedName>
        <fullName evidence="6">Carbohydrate ABC transporter substrate-binding protein, CUT1 family</fullName>
    </submittedName>
</protein>
<evidence type="ECO:0000313" key="6">
    <source>
        <dbReference type="EMBL" id="SDO74008.1"/>
    </source>
</evidence>
<dbReference type="EMBL" id="LT629710">
    <property type="protein sequence ID" value="SDO74008.1"/>
    <property type="molecule type" value="Genomic_DNA"/>
</dbReference>
<accession>A0A1H0M0M3</accession>
<evidence type="ECO:0000256" key="5">
    <source>
        <dbReference type="SAM" id="SignalP"/>
    </source>
</evidence>
<evidence type="ECO:0000256" key="4">
    <source>
        <dbReference type="SAM" id="MobiDB-lite"/>
    </source>
</evidence>
<evidence type="ECO:0000313" key="7">
    <source>
        <dbReference type="Proteomes" id="UP000198741"/>
    </source>
</evidence>
<dbReference type="STRING" id="1090615.SAMN04515671_1889"/>
<dbReference type="AlphaFoldDB" id="A0A1H0M0M3"/>
<dbReference type="GO" id="GO:0042956">
    <property type="term" value="P:maltodextrin transmembrane transport"/>
    <property type="evidence" value="ECO:0007669"/>
    <property type="project" value="TreeGrafter"/>
</dbReference>
<dbReference type="PANTHER" id="PTHR30061">
    <property type="entry name" value="MALTOSE-BINDING PERIPLASMIC PROTEIN"/>
    <property type="match status" value="1"/>
</dbReference>
<dbReference type="Pfam" id="PF01547">
    <property type="entry name" value="SBP_bac_1"/>
    <property type="match status" value="1"/>
</dbReference>
<gene>
    <name evidence="6" type="ORF">SAMN04515671_1889</name>
</gene>
<dbReference type="PANTHER" id="PTHR30061:SF50">
    <property type="entry name" value="MALTOSE_MALTODEXTRIN-BINDING PERIPLASMIC PROTEIN"/>
    <property type="match status" value="1"/>
</dbReference>
<dbReference type="Proteomes" id="UP000198741">
    <property type="component" value="Chromosome I"/>
</dbReference>
<evidence type="ECO:0000256" key="1">
    <source>
        <dbReference type="ARBA" id="ARBA00008520"/>
    </source>
</evidence>
<dbReference type="GO" id="GO:1901982">
    <property type="term" value="F:maltose binding"/>
    <property type="evidence" value="ECO:0007669"/>
    <property type="project" value="TreeGrafter"/>
</dbReference>
<feature type="compositionally biased region" description="Low complexity" evidence="4">
    <location>
        <begin position="42"/>
        <end position="84"/>
    </location>
</feature>
<evidence type="ECO:0000256" key="3">
    <source>
        <dbReference type="ARBA" id="ARBA00022729"/>
    </source>
</evidence>
<keyword evidence="2" id="KW-0813">Transport</keyword>
<keyword evidence="7" id="KW-1185">Reference proteome</keyword>
<reference evidence="6 7" key="1">
    <citation type="submission" date="2016-10" db="EMBL/GenBank/DDBJ databases">
        <authorList>
            <person name="de Groot N.N."/>
        </authorList>
    </citation>
    <scope>NUCLEOTIDE SEQUENCE [LARGE SCALE GENOMIC DNA]</scope>
    <source>
        <strain evidence="7">P4-7,KCTC 19426,CECT 7604</strain>
    </source>
</reference>
<dbReference type="InterPro" id="IPR006059">
    <property type="entry name" value="SBP"/>
</dbReference>
<evidence type="ECO:0000256" key="2">
    <source>
        <dbReference type="ARBA" id="ARBA00022448"/>
    </source>
</evidence>
<dbReference type="GO" id="GO:0015768">
    <property type="term" value="P:maltose transport"/>
    <property type="evidence" value="ECO:0007669"/>
    <property type="project" value="TreeGrafter"/>
</dbReference>
<feature type="signal peptide" evidence="5">
    <location>
        <begin position="1"/>
        <end position="35"/>
    </location>
</feature>
<feature type="chain" id="PRO_5039124063" evidence="5">
    <location>
        <begin position="36"/>
        <end position="494"/>
    </location>
</feature>
<organism evidence="6 7">
    <name type="scientific">Nakamurella panacisegetis</name>
    <dbReference type="NCBI Taxonomy" id="1090615"/>
    <lineage>
        <taxon>Bacteria</taxon>
        <taxon>Bacillati</taxon>
        <taxon>Actinomycetota</taxon>
        <taxon>Actinomycetes</taxon>
        <taxon>Nakamurellales</taxon>
        <taxon>Nakamurellaceae</taxon>
        <taxon>Nakamurella</taxon>
    </lineage>
</organism>
<dbReference type="Gene3D" id="3.40.190.10">
    <property type="entry name" value="Periplasmic binding protein-like II"/>
    <property type="match status" value="1"/>
</dbReference>
<keyword evidence="3 5" id="KW-0732">Signal</keyword>
<comment type="similarity">
    <text evidence="1">Belongs to the bacterial solute-binding protein 1 family.</text>
</comment>
<dbReference type="SUPFAM" id="SSF53850">
    <property type="entry name" value="Periplasmic binding protein-like II"/>
    <property type="match status" value="1"/>
</dbReference>
<proteinExistence type="inferred from homology"/>
<dbReference type="GO" id="GO:0055052">
    <property type="term" value="C:ATP-binding cassette (ABC) transporter complex, substrate-binding subunit-containing"/>
    <property type="evidence" value="ECO:0007669"/>
    <property type="project" value="TreeGrafter"/>
</dbReference>
<name>A0A1H0M0M3_9ACTN</name>
<sequence>MSISNLSRTKGQRMSKRSVRSLMVLVLGSSLAVTACSAPGDAASATSSSSPSSASSAAAGTSGASIVSSAPGTSSAGGAPSSGATAGGGPTCGTAPVTMSAYFETGFPLTKALTDEFTKQYPNVKWNIRQDQFAVITQNAPRVLSDDPPDLMRLPQVSQLVKDGLLKNLDSYATAYGWDKWPASQLSQLRVAADGSRGSGSLFSMGLNFSLTGVFYNKKLAAQIGMTSAPTTLAELDTVLQKAKAAGLTPIDQFNGGATGGLAFPLQNLMAVYGSTTPINDWIFQKSGASIDTPSNLQAVQHLQQWITSGYFASDINSQDYSAMMSRFTGGKALFMFNGDWESGNLDKQMAGNVGFFVMPPLKAGGKQAAMSAPLTMGISAKAAHPDCAAFFLNWVATNKTAREIDVTIGGSHPMGPDNAYMPPSKAGTVTAQTLAAGSKIGADNGAMDFIANATGSIYAKSWTPELQKLVGGQVQPDALLKSVQSDYQSQLQG</sequence>
<feature type="region of interest" description="Disordered" evidence="4">
    <location>
        <begin position="42"/>
        <end position="87"/>
    </location>
</feature>